<dbReference type="PANTHER" id="PTHR13232:SF10">
    <property type="entry name" value="NAD(P)H-HYDRATE EPIMERASE"/>
    <property type="match status" value="1"/>
</dbReference>
<comment type="catalytic activity">
    <reaction evidence="2">
        <text>(6R)-NADPHX = (6S)-NADPHX</text>
        <dbReference type="Rhea" id="RHEA:32227"/>
        <dbReference type="ChEBI" id="CHEBI:64076"/>
        <dbReference type="ChEBI" id="CHEBI:64077"/>
        <dbReference type="EC" id="5.1.99.6"/>
    </reaction>
</comment>
<dbReference type="PROSITE" id="PS51385">
    <property type="entry name" value="YJEF_N"/>
    <property type="match status" value="1"/>
</dbReference>
<evidence type="ECO:0000256" key="9">
    <source>
        <dbReference type="ARBA" id="ARBA00023235"/>
    </source>
</evidence>
<keyword evidence="7" id="KW-0630">Potassium</keyword>
<comment type="catalytic activity">
    <reaction evidence="1">
        <text>(6R)-NADHX = (6S)-NADHX</text>
        <dbReference type="Rhea" id="RHEA:32215"/>
        <dbReference type="ChEBI" id="CHEBI:64074"/>
        <dbReference type="ChEBI" id="CHEBI:64075"/>
        <dbReference type="EC" id="5.1.99.6"/>
    </reaction>
</comment>
<feature type="compositionally biased region" description="Basic and acidic residues" evidence="10">
    <location>
        <begin position="231"/>
        <end position="254"/>
    </location>
</feature>
<evidence type="ECO:0000256" key="5">
    <source>
        <dbReference type="ARBA" id="ARBA00022741"/>
    </source>
</evidence>
<evidence type="ECO:0000256" key="4">
    <source>
        <dbReference type="ARBA" id="ARBA00022723"/>
    </source>
</evidence>
<dbReference type="InterPro" id="IPR004443">
    <property type="entry name" value="YjeF_N_dom"/>
</dbReference>
<comment type="caution">
    <text evidence="12">The sequence shown here is derived from an EMBL/GenBank/DDBJ whole genome shotgun (WGS) entry which is preliminary data.</text>
</comment>
<evidence type="ECO:0000256" key="1">
    <source>
        <dbReference type="ARBA" id="ARBA00000013"/>
    </source>
</evidence>
<evidence type="ECO:0000256" key="7">
    <source>
        <dbReference type="ARBA" id="ARBA00022958"/>
    </source>
</evidence>
<organism evidence="12 13">
    <name type="scientific">Mixia osmundae (strain CBS 9802 / IAM 14324 / JCM 22182 / KY 12970)</name>
    <dbReference type="NCBI Taxonomy" id="764103"/>
    <lineage>
        <taxon>Eukaryota</taxon>
        <taxon>Fungi</taxon>
        <taxon>Dikarya</taxon>
        <taxon>Basidiomycota</taxon>
        <taxon>Pucciniomycotina</taxon>
        <taxon>Mixiomycetes</taxon>
        <taxon>Mixiales</taxon>
        <taxon>Mixiaceae</taxon>
        <taxon>Mixia</taxon>
    </lineage>
</organism>
<keyword evidence="13" id="KW-1185">Reference proteome</keyword>
<dbReference type="EMBL" id="BABT02000061">
    <property type="protein sequence ID" value="GAA95330.1"/>
    <property type="molecule type" value="Genomic_DNA"/>
</dbReference>
<dbReference type="FunCoup" id="G7DXM0">
    <property type="interactions" value="35"/>
</dbReference>
<dbReference type="OrthoDB" id="10064708at2759"/>
<dbReference type="AlphaFoldDB" id="G7DXM0"/>
<evidence type="ECO:0000313" key="12">
    <source>
        <dbReference type="EMBL" id="GAA95330.1"/>
    </source>
</evidence>
<keyword evidence="8" id="KW-0520">NAD</keyword>
<dbReference type="Proteomes" id="UP000009131">
    <property type="component" value="Unassembled WGS sequence"/>
</dbReference>
<dbReference type="Pfam" id="PF03853">
    <property type="entry name" value="YjeF_N"/>
    <property type="match status" value="2"/>
</dbReference>
<evidence type="ECO:0000256" key="10">
    <source>
        <dbReference type="SAM" id="MobiDB-lite"/>
    </source>
</evidence>
<dbReference type="InParanoid" id="G7DXM0"/>
<reference evidence="12 13" key="2">
    <citation type="journal article" date="2012" name="Open Biol.">
        <title>Characteristics of nucleosomes and linker DNA regions on the genome of the basidiomycete Mixia osmundae revealed by mono- and dinucleosome mapping.</title>
        <authorList>
            <person name="Nishida H."/>
            <person name="Kondo S."/>
            <person name="Matsumoto T."/>
            <person name="Suzuki Y."/>
            <person name="Yoshikawa H."/>
            <person name="Taylor T.D."/>
            <person name="Sugiyama J."/>
        </authorList>
    </citation>
    <scope>NUCLEOTIDE SEQUENCE [LARGE SCALE GENOMIC DNA]</scope>
    <source>
        <strain evidence="13">CBS 9802 / IAM 14324 / JCM 22182 / KY 12970</strain>
    </source>
</reference>
<feature type="domain" description="YjeF N-terminal" evidence="11">
    <location>
        <begin position="10"/>
        <end position="182"/>
    </location>
</feature>
<reference evidence="12 13" key="1">
    <citation type="journal article" date="2011" name="J. Gen. Appl. Microbiol.">
        <title>Draft genome sequencing of the enigmatic basidiomycete Mixia osmundae.</title>
        <authorList>
            <person name="Nishida H."/>
            <person name="Nagatsuka Y."/>
            <person name="Sugiyama J."/>
        </authorList>
    </citation>
    <scope>NUCLEOTIDE SEQUENCE [LARGE SCALE GENOMIC DNA]</scope>
    <source>
        <strain evidence="13">CBS 9802 / IAM 14324 / JCM 22182 / KY 12970</strain>
    </source>
</reference>
<keyword evidence="9" id="KW-0413">Isomerase</keyword>
<dbReference type="InterPro" id="IPR032976">
    <property type="entry name" value="YJEFN_prot_NAXE-like"/>
</dbReference>
<dbReference type="InterPro" id="IPR036652">
    <property type="entry name" value="YjeF_N_dom_sf"/>
</dbReference>
<feature type="region of interest" description="Disordered" evidence="10">
    <location>
        <begin position="226"/>
        <end position="254"/>
    </location>
</feature>
<dbReference type="Gene3D" id="3.40.50.10260">
    <property type="entry name" value="YjeF N-terminal domain"/>
    <property type="match status" value="2"/>
</dbReference>
<keyword evidence="6" id="KW-0521">NADP</keyword>
<proteinExistence type="predicted"/>
<keyword evidence="5" id="KW-0547">Nucleotide-binding</keyword>
<dbReference type="HOGENOM" id="CLU_024853_3_1_1"/>
<name>G7DXM0_MIXOS</name>
<evidence type="ECO:0000259" key="11">
    <source>
        <dbReference type="PROSITE" id="PS51385"/>
    </source>
</evidence>
<evidence type="ECO:0000256" key="8">
    <source>
        <dbReference type="ARBA" id="ARBA00023027"/>
    </source>
</evidence>
<dbReference type="GO" id="GO:0005739">
    <property type="term" value="C:mitochondrion"/>
    <property type="evidence" value="ECO:0007669"/>
    <property type="project" value="TreeGrafter"/>
</dbReference>
<evidence type="ECO:0000256" key="6">
    <source>
        <dbReference type="ARBA" id="ARBA00022857"/>
    </source>
</evidence>
<protein>
    <recommendedName>
        <fullName evidence="3">NAD(P)H-hydrate epimerase</fullName>
        <ecNumber evidence="3">5.1.99.6</ecNumber>
    </recommendedName>
</protein>
<gene>
    <name evidence="12" type="primary">Mo01987</name>
    <name evidence="12" type="ORF">E5Q_01987</name>
</gene>
<keyword evidence="4" id="KW-0479">Metal-binding</keyword>
<dbReference type="eggNOG" id="KOG2585">
    <property type="taxonomic scope" value="Eukaryota"/>
</dbReference>
<dbReference type="SUPFAM" id="SSF64153">
    <property type="entry name" value="YjeF N-terminal domain-like"/>
    <property type="match status" value="1"/>
</dbReference>
<dbReference type="GO" id="GO:0046872">
    <property type="term" value="F:metal ion binding"/>
    <property type="evidence" value="ECO:0007669"/>
    <property type="project" value="UniProtKB-KW"/>
</dbReference>
<dbReference type="STRING" id="764103.G7DXM0"/>
<evidence type="ECO:0000256" key="3">
    <source>
        <dbReference type="ARBA" id="ARBA00012228"/>
    </source>
</evidence>
<dbReference type="GO" id="GO:0052856">
    <property type="term" value="F:NAD(P)HX epimerase activity"/>
    <property type="evidence" value="ECO:0007669"/>
    <property type="project" value="UniProtKB-EC"/>
</dbReference>
<sequence length="254" mass="27941">MTTLISQETAQDIDQWLMDPSGGAFSIDQLMELAGLACATALQKTYQPCTHPKVLICAGPGNQGGDGLVAARHLWHFGYQPTLFYPKQTDKDLLFGFSFHGEPRPPFDAVINALNETTKPILSVDIPSAWDVEKGNVSGTFTPDSLISLTAPKLGSKSFKGTHWLGGRFVPPHIAQRFKLDLPDYPGSEQVRVLKETARTYDQGWPTAYGMHSPWISTQKGFASRSTTSLEDMHRLDSESNSESDGKSDARRNL</sequence>
<evidence type="ECO:0000256" key="2">
    <source>
        <dbReference type="ARBA" id="ARBA00000909"/>
    </source>
</evidence>
<dbReference type="EC" id="5.1.99.6" evidence="3"/>
<dbReference type="GO" id="GO:0000166">
    <property type="term" value="F:nucleotide binding"/>
    <property type="evidence" value="ECO:0007669"/>
    <property type="project" value="UniProtKB-KW"/>
</dbReference>
<dbReference type="PANTHER" id="PTHR13232">
    <property type="entry name" value="NAD(P)H-HYDRATE EPIMERASE"/>
    <property type="match status" value="1"/>
</dbReference>
<accession>G7DXM0</accession>
<evidence type="ECO:0000313" key="13">
    <source>
        <dbReference type="Proteomes" id="UP000009131"/>
    </source>
</evidence>